<name>A0A292YF39_9BACT</name>
<dbReference type="RefSeq" id="WP_096259001.1">
    <property type="nucleotide sequence ID" value="NZ_BDME01000002.1"/>
</dbReference>
<keyword evidence="2" id="KW-1185">Reference proteome</keyword>
<sequence length="172" mass="20250">MADNIRLIPAIIEFEFDEYDEKKQKEFDTLGSETEDPIGQYIKLAKARGETKDTDPVLLELLIALHRKIDELTAIIKNEEKNYIPLKYKTNIVEIGFEYFKIEDDLLEENKKYYGRMKLPVFPPRIVPVIFTGISKNIAKIEFMHERDEKDYNAYIMARERAIIRQMKAENG</sequence>
<comment type="caution">
    <text evidence="1">The sequence shown here is derived from an EMBL/GenBank/DDBJ whole genome shotgun (WGS) entry which is preliminary data.</text>
</comment>
<evidence type="ECO:0000313" key="2">
    <source>
        <dbReference type="Proteomes" id="UP000217944"/>
    </source>
</evidence>
<gene>
    <name evidence="1" type="ORF">LNAT_P1007</name>
</gene>
<dbReference type="AlphaFoldDB" id="A0A292YF39"/>
<dbReference type="OrthoDB" id="5339222at2"/>
<dbReference type="EMBL" id="BDME01000002">
    <property type="protein sequence ID" value="GAX87710.1"/>
    <property type="molecule type" value="Genomic_DNA"/>
</dbReference>
<protein>
    <submittedName>
        <fullName evidence="1">Uncharacterized protein</fullName>
    </submittedName>
</protein>
<accession>A0A292YF39</accession>
<organism evidence="1 2">
    <name type="scientific">Lebetimonas natsushimae</name>
    <dbReference type="NCBI Taxonomy" id="1936991"/>
    <lineage>
        <taxon>Bacteria</taxon>
        <taxon>Pseudomonadati</taxon>
        <taxon>Campylobacterota</taxon>
        <taxon>Epsilonproteobacteria</taxon>
        <taxon>Nautiliales</taxon>
        <taxon>Nautiliaceae</taxon>
        <taxon>Lebetimonas</taxon>
    </lineage>
</organism>
<evidence type="ECO:0000313" key="1">
    <source>
        <dbReference type="EMBL" id="GAX87710.1"/>
    </source>
</evidence>
<proteinExistence type="predicted"/>
<dbReference type="Proteomes" id="UP000217944">
    <property type="component" value="Unassembled WGS sequence"/>
</dbReference>
<reference evidence="1 2" key="1">
    <citation type="journal article" date="2017" name="Syst. Appl. Microbiol.">
        <title>Lebetimonas natsushimae sp. nov., a novel strictly anaerobic, moderately thermophilic chemoautotroph isolated from a deep-sea hydrothermal vent polychaete nest in the Mid-Okinawa Trough.</title>
        <authorList>
            <person name="Nagata R."/>
            <person name="Takaki Y."/>
            <person name="Tame A."/>
            <person name="Nunoura T."/>
            <person name="Muto H."/>
            <person name="Mino S."/>
            <person name="Sawayama S."/>
            <person name="Takai K."/>
            <person name="Nakagawa S."/>
        </authorList>
    </citation>
    <scope>NUCLEOTIDE SEQUENCE [LARGE SCALE GENOMIC DNA]</scope>
    <source>
        <strain evidence="1 2">HS1857</strain>
    </source>
</reference>